<organism evidence="8 9">
    <name type="scientific">Macleaya cordata</name>
    <name type="common">Five-seeded plume-poppy</name>
    <name type="synonym">Bocconia cordata</name>
    <dbReference type="NCBI Taxonomy" id="56857"/>
    <lineage>
        <taxon>Eukaryota</taxon>
        <taxon>Viridiplantae</taxon>
        <taxon>Streptophyta</taxon>
        <taxon>Embryophyta</taxon>
        <taxon>Tracheophyta</taxon>
        <taxon>Spermatophyta</taxon>
        <taxon>Magnoliopsida</taxon>
        <taxon>Ranunculales</taxon>
        <taxon>Papaveraceae</taxon>
        <taxon>Papaveroideae</taxon>
        <taxon>Macleaya</taxon>
    </lineage>
</organism>
<dbReference type="InterPro" id="IPR015712">
    <property type="entry name" value="DNA-dir_RNA_pol_su2"/>
</dbReference>
<dbReference type="STRING" id="56857.A0A200Q304"/>
<evidence type="ECO:0000256" key="1">
    <source>
        <dbReference type="ARBA" id="ARBA00006835"/>
    </source>
</evidence>
<evidence type="ECO:0000256" key="3">
    <source>
        <dbReference type="ARBA" id="ARBA00022478"/>
    </source>
</evidence>
<sequence>MTPQTPIVRTTSYTKYSIDEFPTGTNAIVAVLAYSGYDMEDAMILNKSSVERGMCHGQIYQIV</sequence>
<evidence type="ECO:0000256" key="4">
    <source>
        <dbReference type="ARBA" id="ARBA00022679"/>
    </source>
</evidence>
<dbReference type="GO" id="GO:0006351">
    <property type="term" value="P:DNA-templated transcription"/>
    <property type="evidence" value="ECO:0007669"/>
    <property type="project" value="InterPro"/>
</dbReference>
<accession>A0A200Q304</accession>
<keyword evidence="5" id="KW-0548">Nucleotidyltransferase</keyword>
<evidence type="ECO:0000313" key="8">
    <source>
        <dbReference type="EMBL" id="OVA04847.1"/>
    </source>
</evidence>
<dbReference type="GO" id="GO:0003677">
    <property type="term" value="F:DNA binding"/>
    <property type="evidence" value="ECO:0007669"/>
    <property type="project" value="InterPro"/>
</dbReference>
<evidence type="ECO:0000256" key="2">
    <source>
        <dbReference type="ARBA" id="ARBA00012418"/>
    </source>
</evidence>
<evidence type="ECO:0000256" key="6">
    <source>
        <dbReference type="ARBA" id="ARBA00023163"/>
    </source>
</evidence>
<comment type="similarity">
    <text evidence="1">Belongs to the RNA polymerase beta chain family.</text>
</comment>
<dbReference type="InParanoid" id="A0A200Q304"/>
<dbReference type="Pfam" id="PF00562">
    <property type="entry name" value="RNA_pol_Rpb2_6"/>
    <property type="match status" value="1"/>
</dbReference>
<protein>
    <recommendedName>
        <fullName evidence="2">DNA-directed RNA polymerase</fullName>
        <ecNumber evidence="2">2.7.7.6</ecNumber>
    </recommendedName>
</protein>
<dbReference type="EMBL" id="MVGT01003223">
    <property type="protein sequence ID" value="OVA04847.1"/>
    <property type="molecule type" value="Genomic_DNA"/>
</dbReference>
<proteinExistence type="inferred from homology"/>
<dbReference type="Proteomes" id="UP000195402">
    <property type="component" value="Unassembled WGS sequence"/>
</dbReference>
<dbReference type="SUPFAM" id="SSF64484">
    <property type="entry name" value="beta and beta-prime subunits of DNA dependent RNA-polymerase"/>
    <property type="match status" value="1"/>
</dbReference>
<comment type="caution">
    <text evidence="8">The sequence shown here is derived from an EMBL/GenBank/DDBJ whole genome shotgun (WGS) entry which is preliminary data.</text>
</comment>
<dbReference type="GO" id="GO:0003899">
    <property type="term" value="F:DNA-directed RNA polymerase activity"/>
    <property type="evidence" value="ECO:0007669"/>
    <property type="project" value="UniProtKB-EC"/>
</dbReference>
<dbReference type="EC" id="2.7.7.6" evidence="2"/>
<dbReference type="InterPro" id="IPR007120">
    <property type="entry name" value="DNA-dir_RNAP_su2_dom"/>
</dbReference>
<dbReference type="OrthoDB" id="1547288at2759"/>
<dbReference type="AlphaFoldDB" id="A0A200Q304"/>
<feature type="domain" description="DNA-directed RNA polymerase subunit 2 hybrid-binding" evidence="7">
    <location>
        <begin position="1"/>
        <end position="61"/>
    </location>
</feature>
<dbReference type="GO" id="GO:0032549">
    <property type="term" value="F:ribonucleoside binding"/>
    <property type="evidence" value="ECO:0007669"/>
    <property type="project" value="InterPro"/>
</dbReference>
<dbReference type="GO" id="GO:0000428">
    <property type="term" value="C:DNA-directed RNA polymerase complex"/>
    <property type="evidence" value="ECO:0007669"/>
    <property type="project" value="UniProtKB-KW"/>
</dbReference>
<evidence type="ECO:0000256" key="5">
    <source>
        <dbReference type="ARBA" id="ARBA00022695"/>
    </source>
</evidence>
<keyword evidence="4" id="KW-0808">Transferase</keyword>
<evidence type="ECO:0000259" key="7">
    <source>
        <dbReference type="Pfam" id="PF00562"/>
    </source>
</evidence>
<dbReference type="PANTHER" id="PTHR20856">
    <property type="entry name" value="DNA-DIRECTED RNA POLYMERASE I SUBUNIT 2"/>
    <property type="match status" value="1"/>
</dbReference>
<reference evidence="8 9" key="1">
    <citation type="journal article" date="2017" name="Mol. Plant">
        <title>The Genome of Medicinal Plant Macleaya cordata Provides New Insights into Benzylisoquinoline Alkaloids Metabolism.</title>
        <authorList>
            <person name="Liu X."/>
            <person name="Liu Y."/>
            <person name="Huang P."/>
            <person name="Ma Y."/>
            <person name="Qing Z."/>
            <person name="Tang Q."/>
            <person name="Cao H."/>
            <person name="Cheng P."/>
            <person name="Zheng Y."/>
            <person name="Yuan Z."/>
            <person name="Zhou Y."/>
            <person name="Liu J."/>
            <person name="Tang Z."/>
            <person name="Zhuo Y."/>
            <person name="Zhang Y."/>
            <person name="Yu L."/>
            <person name="Huang J."/>
            <person name="Yang P."/>
            <person name="Peng Q."/>
            <person name="Zhang J."/>
            <person name="Jiang W."/>
            <person name="Zhang Z."/>
            <person name="Lin K."/>
            <person name="Ro D.K."/>
            <person name="Chen X."/>
            <person name="Xiong X."/>
            <person name="Shang Y."/>
            <person name="Huang S."/>
            <person name="Zeng J."/>
        </authorList>
    </citation>
    <scope>NUCLEOTIDE SEQUENCE [LARGE SCALE GENOMIC DNA]</scope>
    <source>
        <strain evidence="9">cv. BLH2017</strain>
        <tissue evidence="8">Root</tissue>
    </source>
</reference>
<name>A0A200Q304_MACCD</name>
<dbReference type="InterPro" id="IPR037033">
    <property type="entry name" value="DNA-dir_RNAP_su2_hyb_sf"/>
</dbReference>
<keyword evidence="9" id="KW-1185">Reference proteome</keyword>
<dbReference type="Gene3D" id="2.40.270.10">
    <property type="entry name" value="DNA-directed RNA polymerase, subunit 2, domain 6"/>
    <property type="match status" value="1"/>
</dbReference>
<keyword evidence="6" id="KW-0804">Transcription</keyword>
<gene>
    <name evidence="8" type="ORF">BVC80_5365g1</name>
</gene>
<keyword evidence="3 8" id="KW-0240">DNA-directed RNA polymerase</keyword>
<evidence type="ECO:0000313" key="9">
    <source>
        <dbReference type="Proteomes" id="UP000195402"/>
    </source>
</evidence>